<reference evidence="1 2" key="1">
    <citation type="submission" date="2019-11" db="EMBL/GenBank/DDBJ databases">
        <title>Draft genome sequences of five Paenibacillus species of dairy origin.</title>
        <authorList>
            <person name="Olajide A.M."/>
            <person name="Chen S."/>
            <person name="Lapointe G."/>
        </authorList>
    </citation>
    <scope>NUCLEOTIDE SEQUENCE [LARGE SCALE GENOMIC DNA]</scope>
    <source>
        <strain evidence="1 2">2CS3</strain>
    </source>
</reference>
<sequence>MDTKQIGTDFDSLQDERVELRRDLHRPELCMKYSEHRCSTSMNGCCSTGRRYMWRRFDVLIIKFRFTYLVMTSKV</sequence>
<dbReference type="AlphaFoldDB" id="A0A7X3CQT2"/>
<accession>A0A7X3CQT2</accession>
<dbReference type="EMBL" id="WNZX01000002">
    <property type="protein sequence ID" value="MUG69970.1"/>
    <property type="molecule type" value="Genomic_DNA"/>
</dbReference>
<dbReference type="RefSeq" id="WP_155614120.1">
    <property type="nucleotide sequence ID" value="NZ_WNZX01000002.1"/>
</dbReference>
<keyword evidence="2" id="KW-1185">Reference proteome</keyword>
<proteinExistence type="predicted"/>
<name>A0A7X3CQT2_9BACL</name>
<gene>
    <name evidence="1" type="ORF">GNP93_04690</name>
</gene>
<protein>
    <submittedName>
        <fullName evidence="1">Uncharacterized protein</fullName>
    </submittedName>
</protein>
<comment type="caution">
    <text evidence="1">The sequence shown here is derived from an EMBL/GenBank/DDBJ whole genome shotgun (WGS) entry which is preliminary data.</text>
</comment>
<dbReference type="Proteomes" id="UP000450917">
    <property type="component" value="Unassembled WGS sequence"/>
</dbReference>
<evidence type="ECO:0000313" key="2">
    <source>
        <dbReference type="Proteomes" id="UP000450917"/>
    </source>
</evidence>
<organism evidence="1 2">
    <name type="scientific">Paenibacillus validus</name>
    <dbReference type="NCBI Taxonomy" id="44253"/>
    <lineage>
        <taxon>Bacteria</taxon>
        <taxon>Bacillati</taxon>
        <taxon>Bacillota</taxon>
        <taxon>Bacilli</taxon>
        <taxon>Bacillales</taxon>
        <taxon>Paenibacillaceae</taxon>
        <taxon>Paenibacillus</taxon>
    </lineage>
</organism>
<evidence type="ECO:0000313" key="1">
    <source>
        <dbReference type="EMBL" id="MUG69970.1"/>
    </source>
</evidence>